<evidence type="ECO:0000256" key="2">
    <source>
        <dbReference type="ARBA" id="ARBA00023125"/>
    </source>
</evidence>
<evidence type="ECO:0000256" key="1">
    <source>
        <dbReference type="ARBA" id="ARBA00023015"/>
    </source>
</evidence>
<dbReference type="InterPro" id="IPR001647">
    <property type="entry name" value="HTH_TetR"/>
</dbReference>
<evidence type="ECO:0000259" key="5">
    <source>
        <dbReference type="PROSITE" id="PS50977"/>
    </source>
</evidence>
<sequence>MTETGTSRWQRKKDARPGEILDAALTLFVDKGYRATKMEDIAQAAGVTKGTPYLYFHSKEEIFKAVVRATIVARFQEMRQQLELLPGSSSQLLALALDDWWLHIGSTRSAGLCKLMVAEAANFPELAQFYYEEVIRPARQLIGLIVQRGVASGEYRPVNIEHAADTLIAPMLTTMILGHSFAQVSGCCDTLAADPLAFLKSSLQLILQGLHQSAAMEPQS</sequence>
<keyword evidence="1" id="KW-0805">Transcription regulation</keyword>
<proteinExistence type="predicted"/>
<dbReference type="InterPro" id="IPR050109">
    <property type="entry name" value="HTH-type_TetR-like_transc_reg"/>
</dbReference>
<accession>A0A1S1X039</accession>
<dbReference type="Proteomes" id="UP000180088">
    <property type="component" value="Unassembled WGS sequence"/>
</dbReference>
<dbReference type="AlphaFoldDB" id="A0A1S1X039"/>
<reference evidence="8 9" key="1">
    <citation type="submission" date="2016-09" db="EMBL/GenBank/DDBJ databases">
        <title>Chromobacterium muskegensis sp. nov., an insecticidal bacterium isolated from Sphagnum bogs.</title>
        <authorList>
            <person name="Sparks M.E."/>
            <person name="Blackburn M.B."/>
            <person name="Gundersen-Rindal D.E."/>
            <person name="Mitchell A."/>
            <person name="Farrar R."/>
            <person name="Kuhar D."/>
        </authorList>
    </citation>
    <scope>NUCLEOTIDE SEQUENCE [LARGE SCALE GENOMIC DNA]</scope>
    <source>
        <strain evidence="7 9">14B-1</strain>
        <strain evidence="6 8">37-2</strain>
    </source>
</reference>
<dbReference type="FunFam" id="1.10.10.60:FF:000141">
    <property type="entry name" value="TetR family transcriptional regulator"/>
    <property type="match status" value="1"/>
</dbReference>
<dbReference type="PRINTS" id="PR00455">
    <property type="entry name" value="HTHTETR"/>
</dbReference>
<evidence type="ECO:0000313" key="6">
    <source>
        <dbReference type="EMBL" id="OHX12775.1"/>
    </source>
</evidence>
<dbReference type="InterPro" id="IPR036271">
    <property type="entry name" value="Tet_transcr_reg_TetR-rel_C_sf"/>
</dbReference>
<evidence type="ECO:0000256" key="3">
    <source>
        <dbReference type="ARBA" id="ARBA00023163"/>
    </source>
</evidence>
<dbReference type="PANTHER" id="PTHR30055:SF234">
    <property type="entry name" value="HTH-TYPE TRANSCRIPTIONAL REGULATOR BETI"/>
    <property type="match status" value="1"/>
</dbReference>
<gene>
    <name evidence="7" type="ORF">BI344_13605</name>
    <name evidence="6" type="ORF">BI347_04130</name>
</gene>
<feature type="domain" description="HTH tetR-type" evidence="5">
    <location>
        <begin position="14"/>
        <end position="74"/>
    </location>
</feature>
<feature type="DNA-binding region" description="H-T-H motif" evidence="4">
    <location>
        <begin position="37"/>
        <end position="56"/>
    </location>
</feature>
<dbReference type="InterPro" id="IPR009057">
    <property type="entry name" value="Homeodomain-like_sf"/>
</dbReference>
<evidence type="ECO:0000313" key="9">
    <source>
        <dbReference type="Proteomes" id="UP000180280"/>
    </source>
</evidence>
<dbReference type="RefSeq" id="WP_071112199.1">
    <property type="nucleotide sequence ID" value="NZ_MKCS01000001.1"/>
</dbReference>
<dbReference type="STRING" id="1903179.BI347_04130"/>
<keyword evidence="9" id="KW-1185">Reference proteome</keyword>
<keyword evidence="3" id="KW-0804">Transcription</keyword>
<dbReference type="Pfam" id="PF00440">
    <property type="entry name" value="TetR_N"/>
    <property type="match status" value="1"/>
</dbReference>
<dbReference type="SUPFAM" id="SSF46689">
    <property type="entry name" value="Homeodomain-like"/>
    <property type="match status" value="1"/>
</dbReference>
<dbReference type="PANTHER" id="PTHR30055">
    <property type="entry name" value="HTH-TYPE TRANSCRIPTIONAL REGULATOR RUTR"/>
    <property type="match status" value="1"/>
</dbReference>
<comment type="caution">
    <text evidence="6">The sequence shown here is derived from an EMBL/GenBank/DDBJ whole genome shotgun (WGS) entry which is preliminary data.</text>
</comment>
<organism evidence="6 8">
    <name type="scientific">Chromobacterium sphagni</name>
    <dbReference type="NCBI Taxonomy" id="1903179"/>
    <lineage>
        <taxon>Bacteria</taxon>
        <taxon>Pseudomonadati</taxon>
        <taxon>Pseudomonadota</taxon>
        <taxon>Betaproteobacteria</taxon>
        <taxon>Neisseriales</taxon>
        <taxon>Chromobacteriaceae</taxon>
        <taxon>Chromobacterium</taxon>
    </lineage>
</organism>
<dbReference type="PROSITE" id="PS50977">
    <property type="entry name" value="HTH_TETR_2"/>
    <property type="match status" value="1"/>
</dbReference>
<dbReference type="GO" id="GO:0000976">
    <property type="term" value="F:transcription cis-regulatory region binding"/>
    <property type="evidence" value="ECO:0007669"/>
    <property type="project" value="TreeGrafter"/>
</dbReference>
<dbReference type="Gene3D" id="1.10.357.10">
    <property type="entry name" value="Tetracycline Repressor, domain 2"/>
    <property type="match status" value="1"/>
</dbReference>
<dbReference type="Pfam" id="PF16859">
    <property type="entry name" value="TetR_C_11"/>
    <property type="match status" value="1"/>
</dbReference>
<evidence type="ECO:0000256" key="4">
    <source>
        <dbReference type="PROSITE-ProRule" id="PRU00335"/>
    </source>
</evidence>
<protein>
    <submittedName>
        <fullName evidence="6">TetR family transcriptional regulator</fullName>
    </submittedName>
</protein>
<keyword evidence="2 4" id="KW-0238">DNA-binding</keyword>
<name>A0A1S1X039_9NEIS</name>
<dbReference type="EMBL" id="MKCT01000008">
    <property type="protein sequence ID" value="OHX20850.1"/>
    <property type="molecule type" value="Genomic_DNA"/>
</dbReference>
<evidence type="ECO:0000313" key="8">
    <source>
        <dbReference type="Proteomes" id="UP000180088"/>
    </source>
</evidence>
<dbReference type="Proteomes" id="UP000180280">
    <property type="component" value="Unassembled WGS sequence"/>
</dbReference>
<dbReference type="SUPFAM" id="SSF48498">
    <property type="entry name" value="Tetracyclin repressor-like, C-terminal domain"/>
    <property type="match status" value="1"/>
</dbReference>
<dbReference type="InterPro" id="IPR011075">
    <property type="entry name" value="TetR_C"/>
</dbReference>
<evidence type="ECO:0000313" key="7">
    <source>
        <dbReference type="EMBL" id="OHX20850.1"/>
    </source>
</evidence>
<dbReference type="EMBL" id="MKCS01000001">
    <property type="protein sequence ID" value="OHX12775.1"/>
    <property type="molecule type" value="Genomic_DNA"/>
</dbReference>
<dbReference type="GO" id="GO:0003700">
    <property type="term" value="F:DNA-binding transcription factor activity"/>
    <property type="evidence" value="ECO:0007669"/>
    <property type="project" value="TreeGrafter"/>
</dbReference>